<dbReference type="Proteomes" id="UP000660745">
    <property type="component" value="Unassembled WGS sequence"/>
</dbReference>
<evidence type="ECO:0000256" key="2">
    <source>
        <dbReference type="ARBA" id="ARBA00022448"/>
    </source>
</evidence>
<dbReference type="InterPro" id="IPR047701">
    <property type="entry name" value="AztC-like"/>
</dbReference>
<comment type="subcellular location">
    <subcellularLocation>
        <location evidence="1">Cell envelope</location>
    </subcellularLocation>
</comment>
<dbReference type="EMBL" id="BMNK01000001">
    <property type="protein sequence ID" value="GGP02265.1"/>
    <property type="molecule type" value="Genomic_DNA"/>
</dbReference>
<keyword evidence="4 6" id="KW-0732">Signal</keyword>
<evidence type="ECO:0000256" key="5">
    <source>
        <dbReference type="RuleBase" id="RU003512"/>
    </source>
</evidence>
<dbReference type="InterPro" id="IPR050492">
    <property type="entry name" value="Bact_metal-bind_prot9"/>
</dbReference>
<dbReference type="PROSITE" id="PS51257">
    <property type="entry name" value="PROKAR_LIPOPROTEIN"/>
    <property type="match status" value="1"/>
</dbReference>
<dbReference type="GO" id="GO:0030313">
    <property type="term" value="C:cell envelope"/>
    <property type="evidence" value="ECO:0007669"/>
    <property type="project" value="UniProtKB-SubCell"/>
</dbReference>
<feature type="signal peptide" evidence="6">
    <location>
        <begin position="1"/>
        <end position="18"/>
    </location>
</feature>
<comment type="similarity">
    <text evidence="5">Belongs to the bacterial solute-binding protein 9 family.</text>
</comment>
<keyword evidence="3" id="KW-0479">Metal-binding</keyword>
<dbReference type="Gene3D" id="3.40.50.1980">
    <property type="entry name" value="Nitrogenase molybdenum iron protein domain"/>
    <property type="match status" value="2"/>
</dbReference>
<dbReference type="NCBIfam" id="NF040870">
    <property type="entry name" value="AztC"/>
    <property type="match status" value="1"/>
</dbReference>
<keyword evidence="2 5" id="KW-0813">Transport</keyword>
<dbReference type="PANTHER" id="PTHR42953:SF1">
    <property type="entry name" value="METAL-BINDING PROTEIN HI_0362-RELATED"/>
    <property type="match status" value="1"/>
</dbReference>
<dbReference type="Pfam" id="PF01297">
    <property type="entry name" value="ZnuA"/>
    <property type="match status" value="1"/>
</dbReference>
<dbReference type="InterPro" id="IPR006127">
    <property type="entry name" value="ZnuA-like"/>
</dbReference>
<sequence length="290" mass="30833">MRILVIVLAMLLAGCASGGERRPEVVVTTDILGDVTRMIVGDQAQVTVLMKPGSDPHSFGVSAQQAARLERAALVVYNGLGLEEGVLRNVHAARESGVATLAAAEAADPIRPDPHFWTDPRRMAMAVDAIAGAVERIDGVDPAVIRTNAAAYRREIERLDAWMEQRLGAIPPAGRELVTNHHVFGYFAQRYGFTIVGTVIPGGTTLASPSASDLKELADAIREHEVPAIFTDSAQPDRLAQVLASEAGVEVQVVALFTESLSGPGQGADTYLRMMRTNTDAMVDGLGTTP</sequence>
<reference evidence="7" key="2">
    <citation type="submission" date="2020-09" db="EMBL/GenBank/DDBJ databases">
        <authorList>
            <person name="Sun Q."/>
            <person name="Zhou Y."/>
        </authorList>
    </citation>
    <scope>NUCLEOTIDE SEQUENCE</scope>
    <source>
        <strain evidence="7">CGMCC 4.7430</strain>
    </source>
</reference>
<accession>A0A918A024</accession>
<dbReference type="PRINTS" id="PR00690">
    <property type="entry name" value="ADHESNFAMILY"/>
</dbReference>
<name>A0A918A024_9ACTN</name>
<evidence type="ECO:0000256" key="1">
    <source>
        <dbReference type="ARBA" id="ARBA00004196"/>
    </source>
</evidence>
<dbReference type="PANTHER" id="PTHR42953">
    <property type="entry name" value="HIGH-AFFINITY ZINC UPTAKE SYSTEM PROTEIN ZNUA-RELATED"/>
    <property type="match status" value="1"/>
</dbReference>
<dbReference type="SUPFAM" id="SSF53807">
    <property type="entry name" value="Helical backbone' metal receptor"/>
    <property type="match status" value="1"/>
</dbReference>
<evidence type="ECO:0000256" key="6">
    <source>
        <dbReference type="SAM" id="SignalP"/>
    </source>
</evidence>
<evidence type="ECO:0000256" key="4">
    <source>
        <dbReference type="ARBA" id="ARBA00022729"/>
    </source>
</evidence>
<comment type="caution">
    <text evidence="7">The sequence shown here is derived from an EMBL/GenBank/DDBJ whole genome shotgun (WGS) entry which is preliminary data.</text>
</comment>
<reference evidence="7" key="1">
    <citation type="journal article" date="2014" name="Int. J. Syst. Evol. Microbiol.">
        <title>Complete genome sequence of Corynebacterium casei LMG S-19264T (=DSM 44701T), isolated from a smear-ripened cheese.</title>
        <authorList>
            <consortium name="US DOE Joint Genome Institute (JGI-PGF)"/>
            <person name="Walter F."/>
            <person name="Albersmeier A."/>
            <person name="Kalinowski J."/>
            <person name="Ruckert C."/>
        </authorList>
    </citation>
    <scope>NUCLEOTIDE SEQUENCE</scope>
    <source>
        <strain evidence="7">CGMCC 4.7430</strain>
    </source>
</reference>
<evidence type="ECO:0000313" key="7">
    <source>
        <dbReference type="EMBL" id="GGP02265.1"/>
    </source>
</evidence>
<organism evidence="7 8">
    <name type="scientific">Nonomuraea glycinis</name>
    <dbReference type="NCBI Taxonomy" id="2047744"/>
    <lineage>
        <taxon>Bacteria</taxon>
        <taxon>Bacillati</taxon>
        <taxon>Actinomycetota</taxon>
        <taxon>Actinomycetes</taxon>
        <taxon>Streptosporangiales</taxon>
        <taxon>Streptosporangiaceae</taxon>
        <taxon>Nonomuraea</taxon>
    </lineage>
</organism>
<dbReference type="GO" id="GO:0007155">
    <property type="term" value="P:cell adhesion"/>
    <property type="evidence" value="ECO:0007669"/>
    <property type="project" value="InterPro"/>
</dbReference>
<feature type="chain" id="PRO_5039679985" evidence="6">
    <location>
        <begin position="19"/>
        <end position="290"/>
    </location>
</feature>
<keyword evidence="8" id="KW-1185">Reference proteome</keyword>
<dbReference type="GO" id="GO:0030001">
    <property type="term" value="P:metal ion transport"/>
    <property type="evidence" value="ECO:0007669"/>
    <property type="project" value="InterPro"/>
</dbReference>
<dbReference type="GO" id="GO:0046872">
    <property type="term" value="F:metal ion binding"/>
    <property type="evidence" value="ECO:0007669"/>
    <property type="project" value="UniProtKB-KW"/>
</dbReference>
<proteinExistence type="inferred from homology"/>
<dbReference type="RefSeq" id="WP_189137115.1">
    <property type="nucleotide sequence ID" value="NZ_BMNK01000001.1"/>
</dbReference>
<dbReference type="InterPro" id="IPR006129">
    <property type="entry name" value="AdhesinB"/>
</dbReference>
<protein>
    <submittedName>
        <fullName evidence="7">ABC transporter substrate-binding protein</fullName>
    </submittedName>
</protein>
<dbReference type="AlphaFoldDB" id="A0A918A024"/>
<evidence type="ECO:0000313" key="8">
    <source>
        <dbReference type="Proteomes" id="UP000660745"/>
    </source>
</evidence>
<evidence type="ECO:0000256" key="3">
    <source>
        <dbReference type="ARBA" id="ARBA00022723"/>
    </source>
</evidence>
<gene>
    <name evidence="7" type="ORF">GCM10012278_08810</name>
</gene>
<dbReference type="PRINTS" id="PR00691">
    <property type="entry name" value="ADHESINB"/>
</dbReference>
<dbReference type="InterPro" id="IPR006128">
    <property type="entry name" value="Lipoprotein_PsaA-like"/>
</dbReference>